<evidence type="ECO:0000256" key="4">
    <source>
        <dbReference type="ARBA" id="ARBA00009567"/>
    </source>
</evidence>
<evidence type="ECO:0000313" key="11">
    <source>
        <dbReference type="Proteomes" id="UP000734854"/>
    </source>
</evidence>
<dbReference type="Gene3D" id="3.40.50.300">
    <property type="entry name" value="P-loop containing nucleotide triphosphate hydrolases"/>
    <property type="match status" value="1"/>
</dbReference>
<dbReference type="GO" id="GO:0005634">
    <property type="term" value="C:nucleus"/>
    <property type="evidence" value="ECO:0007669"/>
    <property type="project" value="UniProtKB-SubCell"/>
</dbReference>
<evidence type="ECO:0000256" key="7">
    <source>
        <dbReference type="ARBA" id="ARBA00022694"/>
    </source>
</evidence>
<gene>
    <name evidence="10" type="ORF">ZIOFF_052113</name>
</gene>
<evidence type="ECO:0000256" key="5">
    <source>
        <dbReference type="ARBA" id="ARBA00020264"/>
    </source>
</evidence>
<dbReference type="EMBL" id="JACMSC010000014">
    <property type="protein sequence ID" value="KAG6490800.1"/>
    <property type="molecule type" value="Genomic_DNA"/>
</dbReference>
<comment type="similarity">
    <text evidence="4">Belongs to the ELP5 family.</text>
</comment>
<evidence type="ECO:0000256" key="1">
    <source>
        <dbReference type="ARBA" id="ARBA00004123"/>
    </source>
</evidence>
<feature type="region of interest" description="Disordered" evidence="9">
    <location>
        <begin position="372"/>
        <end position="397"/>
    </location>
</feature>
<name>A0A8J5KI83_ZINOF</name>
<dbReference type="UniPathway" id="UPA00988"/>
<dbReference type="Proteomes" id="UP000734854">
    <property type="component" value="Unassembled WGS sequence"/>
</dbReference>
<dbReference type="InterPro" id="IPR027417">
    <property type="entry name" value="P-loop_NTPase"/>
</dbReference>
<keyword evidence="8" id="KW-0539">Nucleus</keyword>
<comment type="pathway">
    <text evidence="3">tRNA modification; 5-methoxycarbonylmethyl-2-thiouridine-tRNA biosynthesis.</text>
</comment>
<organism evidence="10 11">
    <name type="scientific">Zingiber officinale</name>
    <name type="common">Ginger</name>
    <name type="synonym">Amomum zingiber</name>
    <dbReference type="NCBI Taxonomy" id="94328"/>
    <lineage>
        <taxon>Eukaryota</taxon>
        <taxon>Viridiplantae</taxon>
        <taxon>Streptophyta</taxon>
        <taxon>Embryophyta</taxon>
        <taxon>Tracheophyta</taxon>
        <taxon>Spermatophyta</taxon>
        <taxon>Magnoliopsida</taxon>
        <taxon>Liliopsida</taxon>
        <taxon>Zingiberales</taxon>
        <taxon>Zingiberaceae</taxon>
        <taxon>Zingiber</taxon>
    </lineage>
</organism>
<proteinExistence type="inferred from homology"/>
<keyword evidence="7" id="KW-0819">tRNA processing</keyword>
<evidence type="ECO:0000313" key="10">
    <source>
        <dbReference type="EMBL" id="KAG6490800.1"/>
    </source>
</evidence>
<sequence length="397" mass="43631">MAESISRSLRDGCLEGEHAPALTIEDSLASSLGSSVFDHFLAHLVSQIAAGKSQARGLVLVAFNRSPAFYLELLRRKGVDAQHVDKRVRILDCYSDPLGWKKRVPPLKTAQNLPVKANVACFSDARDTNKLMASILDLGKGTSYSELDATSCNVLNLVYLLTEFVGQDKSRFAVAIDLVSSLLRYTSLPTVAGLLNKLRSNDQTSCIVWLIHSDLHEQRVSAALAYVSTMVASIQPIAQCTDEQTSQQNSVWLGKNSDKAKLHVRLKRRNGRVKLLAEELHLDQVGVKFTAVGAQNSNVAKSLLPKVQFNLQLSEQERVERAKVVLPYEHQGNGEEIQIYDGRRSLSDSISISQPSVASPVISDTQVAPGIGEIHYVRDSDDEQPDSDEDPDDDLDI</sequence>
<evidence type="ECO:0000256" key="8">
    <source>
        <dbReference type="ARBA" id="ARBA00023242"/>
    </source>
</evidence>
<dbReference type="AlphaFoldDB" id="A0A8J5KI83"/>
<evidence type="ECO:0000256" key="9">
    <source>
        <dbReference type="SAM" id="MobiDB-lite"/>
    </source>
</evidence>
<dbReference type="Pfam" id="PF10483">
    <property type="entry name" value="Elong_Iki1"/>
    <property type="match status" value="1"/>
</dbReference>
<evidence type="ECO:0000256" key="2">
    <source>
        <dbReference type="ARBA" id="ARBA00004496"/>
    </source>
</evidence>
<accession>A0A8J5KI83</accession>
<keyword evidence="6" id="KW-0963">Cytoplasm</keyword>
<dbReference type="PANTHER" id="PTHR15641:SF1">
    <property type="entry name" value="ELONGATOR COMPLEX PROTEIN 5"/>
    <property type="match status" value="1"/>
</dbReference>
<dbReference type="GO" id="GO:0002098">
    <property type="term" value="P:tRNA wobble uridine modification"/>
    <property type="evidence" value="ECO:0007669"/>
    <property type="project" value="InterPro"/>
</dbReference>
<protein>
    <recommendedName>
        <fullName evidence="5">Elongator complex protein 5</fullName>
    </recommendedName>
</protein>
<comment type="subcellular location">
    <subcellularLocation>
        <location evidence="2">Cytoplasm</location>
    </subcellularLocation>
    <subcellularLocation>
        <location evidence="1">Nucleus</location>
    </subcellularLocation>
</comment>
<dbReference type="GO" id="GO:0000049">
    <property type="term" value="F:tRNA binding"/>
    <property type="evidence" value="ECO:0007669"/>
    <property type="project" value="TreeGrafter"/>
</dbReference>
<evidence type="ECO:0000256" key="3">
    <source>
        <dbReference type="ARBA" id="ARBA00005043"/>
    </source>
</evidence>
<feature type="compositionally biased region" description="Acidic residues" evidence="9">
    <location>
        <begin position="380"/>
        <end position="397"/>
    </location>
</feature>
<dbReference type="GO" id="GO:0005829">
    <property type="term" value="C:cytosol"/>
    <property type="evidence" value="ECO:0007669"/>
    <property type="project" value="TreeGrafter"/>
</dbReference>
<dbReference type="GO" id="GO:0033588">
    <property type="term" value="C:elongator holoenzyme complex"/>
    <property type="evidence" value="ECO:0007669"/>
    <property type="project" value="InterPro"/>
</dbReference>
<comment type="caution">
    <text evidence="10">The sequence shown here is derived from an EMBL/GenBank/DDBJ whole genome shotgun (WGS) entry which is preliminary data.</text>
</comment>
<keyword evidence="11" id="KW-1185">Reference proteome</keyword>
<evidence type="ECO:0000256" key="6">
    <source>
        <dbReference type="ARBA" id="ARBA00022490"/>
    </source>
</evidence>
<dbReference type="InterPro" id="IPR019519">
    <property type="entry name" value="Elp5"/>
</dbReference>
<reference evidence="10 11" key="1">
    <citation type="submission" date="2020-08" db="EMBL/GenBank/DDBJ databases">
        <title>Plant Genome Project.</title>
        <authorList>
            <person name="Zhang R.-G."/>
        </authorList>
    </citation>
    <scope>NUCLEOTIDE SEQUENCE [LARGE SCALE GENOMIC DNA]</scope>
    <source>
        <tissue evidence="10">Rhizome</tissue>
    </source>
</reference>
<dbReference type="PANTHER" id="PTHR15641">
    <property type="entry name" value="ELONGATOR COMPLEX PROTEIN 5"/>
    <property type="match status" value="1"/>
</dbReference>